<accession>A0A919A5R5</accession>
<reference evidence="2" key="2">
    <citation type="submission" date="2020-09" db="EMBL/GenBank/DDBJ databases">
        <authorList>
            <person name="Sun Q."/>
            <person name="Ohkuma M."/>
        </authorList>
    </citation>
    <scope>NUCLEOTIDE SEQUENCE</scope>
    <source>
        <strain evidence="2">JCM 4784</strain>
    </source>
</reference>
<evidence type="ECO:0000313" key="3">
    <source>
        <dbReference type="Proteomes" id="UP000608024"/>
    </source>
</evidence>
<protein>
    <recommendedName>
        <fullName evidence="4">DUF1152 domain-containing protein</fullName>
    </recommendedName>
</protein>
<name>A0A919A5R5_9ACTN</name>
<dbReference type="EMBL" id="BNBT01000157">
    <property type="protein sequence ID" value="GHE88480.1"/>
    <property type="molecule type" value="Genomic_DNA"/>
</dbReference>
<proteinExistence type="predicted"/>
<evidence type="ECO:0008006" key="4">
    <source>
        <dbReference type="Google" id="ProtNLM"/>
    </source>
</evidence>
<gene>
    <name evidence="2" type="ORF">GCM10018785_64830</name>
</gene>
<keyword evidence="3" id="KW-1185">Reference proteome</keyword>
<dbReference type="AlphaFoldDB" id="A0A919A5R5"/>
<dbReference type="InterPro" id="IPR010581">
    <property type="entry name" value="DUF1152"/>
</dbReference>
<comment type="caution">
    <text evidence="2">The sequence shown here is derived from an EMBL/GenBank/DDBJ whole genome shotgun (WGS) entry which is preliminary data.</text>
</comment>
<dbReference type="Pfam" id="PF06626">
    <property type="entry name" value="DUF1152"/>
    <property type="match status" value="1"/>
</dbReference>
<organism evidence="2 3">
    <name type="scientific">Streptomyces longispororuber</name>
    <dbReference type="NCBI Taxonomy" id="68230"/>
    <lineage>
        <taxon>Bacteria</taxon>
        <taxon>Bacillati</taxon>
        <taxon>Actinomycetota</taxon>
        <taxon>Actinomycetes</taxon>
        <taxon>Kitasatosporales</taxon>
        <taxon>Streptomycetaceae</taxon>
        <taxon>Streptomyces</taxon>
    </lineage>
</organism>
<sequence length="460" mass="48510">MSTRPELPKRERAQSPYFGNARPNAACRAVGWAGHTAPHSEPDTGNGTPVRTQEVAINSCPEGGSQGGACTAALHQARKRATPYAAPVKRLIVAAGGGGDAVAAAMLHAALYAADDEPALILTYSWDRLIVDPVPGPRAPADFTALRQLTPHVWAVPGEVTLEPPHKATLPRLAAELPHVFALIDPYAGATGITRQLDELTTHFTPQTIDLLDVGGDILAHGDEPTLRSPLADALTLAACTRAKAAPIIRLLVAGPGLDGELPADTLRPRLGPLIATFTPDDVRSIATVLDWHPSEATALLAATALGARGLCEVRDAGLPVPLTDEGPTVHHVDLRAAFTANRLARALADTTTLDEAEERCRTICGTSEIDYERAKAQRLGRQQAVGPSVPRDLPAQIRNFEQAAIARGTTHTTIRRLAEALGLPGEALQHLAQLNTARARHHPASVWELHGAAEAPCGG</sequence>
<dbReference type="Proteomes" id="UP000608024">
    <property type="component" value="Unassembled WGS sequence"/>
</dbReference>
<feature type="region of interest" description="Disordered" evidence="1">
    <location>
        <begin position="1"/>
        <end position="20"/>
    </location>
</feature>
<feature type="compositionally biased region" description="Basic and acidic residues" evidence="1">
    <location>
        <begin position="1"/>
        <end position="13"/>
    </location>
</feature>
<evidence type="ECO:0000256" key="1">
    <source>
        <dbReference type="SAM" id="MobiDB-lite"/>
    </source>
</evidence>
<evidence type="ECO:0000313" key="2">
    <source>
        <dbReference type="EMBL" id="GHE88480.1"/>
    </source>
</evidence>
<reference evidence="2" key="1">
    <citation type="journal article" date="2014" name="Int. J. Syst. Evol. Microbiol.">
        <title>Complete genome sequence of Corynebacterium casei LMG S-19264T (=DSM 44701T), isolated from a smear-ripened cheese.</title>
        <authorList>
            <consortium name="US DOE Joint Genome Institute (JGI-PGF)"/>
            <person name="Walter F."/>
            <person name="Albersmeier A."/>
            <person name="Kalinowski J."/>
            <person name="Ruckert C."/>
        </authorList>
    </citation>
    <scope>NUCLEOTIDE SEQUENCE</scope>
    <source>
        <strain evidence="2">JCM 4784</strain>
    </source>
</reference>